<comment type="caution">
    <text evidence="8">The sequence shown here is derived from an EMBL/GenBank/DDBJ whole genome shotgun (WGS) entry which is preliminary data.</text>
</comment>
<reference evidence="8 9" key="1">
    <citation type="submission" date="2015-05" db="EMBL/GenBank/DDBJ databases">
        <title>Whole genome sequence and identification of bacterial endophytes from Costus igneus.</title>
        <authorList>
            <person name="Lee Y.P."/>
            <person name="Gan H.M."/>
            <person name="Eng W."/>
            <person name="Wheatley M.S."/>
            <person name="Caraballo A."/>
            <person name="Polter S."/>
            <person name="Savka M.A."/>
            <person name="Hudson A.O."/>
        </authorList>
    </citation>
    <scope>NUCLEOTIDE SEQUENCE [LARGE SCALE GENOMIC DNA]</scope>
    <source>
        <strain evidence="8 9">RIT379</strain>
    </source>
</reference>
<dbReference type="RefSeq" id="WP_047941459.1">
    <property type="nucleotide sequence ID" value="NZ_CP053989.1"/>
</dbReference>
<evidence type="ECO:0000256" key="5">
    <source>
        <dbReference type="ARBA" id="ARBA00023274"/>
    </source>
</evidence>
<dbReference type="HAMAP" id="MF_00537">
    <property type="entry name" value="Ribosomal_uS14_1"/>
    <property type="match status" value="1"/>
</dbReference>
<dbReference type="PROSITE" id="PS00527">
    <property type="entry name" value="RIBOSOMAL_S14"/>
    <property type="match status" value="1"/>
</dbReference>
<evidence type="ECO:0000256" key="1">
    <source>
        <dbReference type="ARBA" id="ARBA00009083"/>
    </source>
</evidence>
<comment type="function">
    <text evidence="7">Binds 16S rRNA, required for the assembly of 30S particles and may also be responsible for determining the conformation of the 16S rRNA at the A site.</text>
</comment>
<comment type="similarity">
    <text evidence="1 7">Belongs to the universal ribosomal protein uS14 family.</text>
</comment>
<keyword evidence="9" id="KW-1185">Reference proteome</keyword>
<proteinExistence type="inferred from homology"/>
<keyword evidence="2 7" id="KW-0699">rRNA-binding</keyword>
<dbReference type="InterPro" id="IPR043140">
    <property type="entry name" value="Ribosomal_uS14_sf"/>
</dbReference>
<dbReference type="EMBL" id="LDPH01000006">
    <property type="protein sequence ID" value="KLV26927.1"/>
    <property type="molecule type" value="Genomic_DNA"/>
</dbReference>
<dbReference type="AlphaFoldDB" id="A0A0J1ILT5"/>
<protein>
    <recommendedName>
        <fullName evidence="6 7">Small ribosomal subunit protein uS14</fullName>
    </recommendedName>
</protein>
<dbReference type="PANTHER" id="PTHR19836:SF19">
    <property type="entry name" value="SMALL RIBOSOMAL SUBUNIT PROTEIN US14M"/>
    <property type="match status" value="1"/>
</dbReference>
<accession>A0A0J1ILT5</accession>
<dbReference type="GO" id="GO:0019843">
    <property type="term" value="F:rRNA binding"/>
    <property type="evidence" value="ECO:0007669"/>
    <property type="project" value="UniProtKB-UniRule"/>
</dbReference>
<dbReference type="GO" id="GO:0003735">
    <property type="term" value="F:structural constituent of ribosome"/>
    <property type="evidence" value="ECO:0007669"/>
    <property type="project" value="InterPro"/>
</dbReference>
<evidence type="ECO:0000256" key="3">
    <source>
        <dbReference type="ARBA" id="ARBA00022884"/>
    </source>
</evidence>
<dbReference type="GeneID" id="56348729"/>
<name>A0A0J1ILT5_NIACI</name>
<dbReference type="PATRIC" id="fig|1397.4.peg.4785"/>
<evidence type="ECO:0000313" key="8">
    <source>
        <dbReference type="EMBL" id="KLV26927.1"/>
    </source>
</evidence>
<dbReference type="Pfam" id="PF00253">
    <property type="entry name" value="Ribosomal_S14"/>
    <property type="match status" value="1"/>
</dbReference>
<dbReference type="GO" id="GO:0005737">
    <property type="term" value="C:cytoplasm"/>
    <property type="evidence" value="ECO:0007669"/>
    <property type="project" value="UniProtKB-ARBA"/>
</dbReference>
<dbReference type="SUPFAM" id="SSF57716">
    <property type="entry name" value="Glucocorticoid receptor-like (DNA-binding domain)"/>
    <property type="match status" value="1"/>
</dbReference>
<gene>
    <name evidence="7" type="primary">rpsN</name>
    <name evidence="8" type="ORF">ABW02_08080</name>
</gene>
<evidence type="ECO:0000313" key="9">
    <source>
        <dbReference type="Proteomes" id="UP000036045"/>
    </source>
</evidence>
<evidence type="ECO:0000256" key="7">
    <source>
        <dbReference type="HAMAP-Rule" id="MF_00537"/>
    </source>
</evidence>
<evidence type="ECO:0000256" key="4">
    <source>
        <dbReference type="ARBA" id="ARBA00022980"/>
    </source>
</evidence>
<dbReference type="InterPro" id="IPR001209">
    <property type="entry name" value="Ribosomal_uS14"/>
</dbReference>
<comment type="subunit">
    <text evidence="7">Part of the 30S ribosomal subunit. Contacts proteins S3 and S10.</text>
</comment>
<dbReference type="GO" id="GO:0015935">
    <property type="term" value="C:small ribosomal subunit"/>
    <property type="evidence" value="ECO:0007669"/>
    <property type="project" value="TreeGrafter"/>
</dbReference>
<dbReference type="GO" id="GO:0006412">
    <property type="term" value="P:translation"/>
    <property type="evidence" value="ECO:0007669"/>
    <property type="project" value="UniProtKB-UniRule"/>
</dbReference>
<dbReference type="InterPro" id="IPR023036">
    <property type="entry name" value="Ribosomal_uS14_bac/plastid"/>
</dbReference>
<dbReference type="Gene3D" id="4.10.830.10">
    <property type="entry name" value="30s Ribosomal Protein S14, Chain N"/>
    <property type="match status" value="1"/>
</dbReference>
<evidence type="ECO:0000256" key="2">
    <source>
        <dbReference type="ARBA" id="ARBA00022730"/>
    </source>
</evidence>
<dbReference type="Proteomes" id="UP000036045">
    <property type="component" value="Unassembled WGS sequence"/>
</dbReference>
<dbReference type="FunFam" id="4.10.830.10:FF:000003">
    <property type="entry name" value="30S ribosomal protein S14"/>
    <property type="match status" value="1"/>
</dbReference>
<dbReference type="InterPro" id="IPR018271">
    <property type="entry name" value="Ribosomal_uS14_CS"/>
</dbReference>
<keyword evidence="4 7" id="KW-0689">Ribosomal protein</keyword>
<dbReference type="OrthoDB" id="9810484at2"/>
<dbReference type="PANTHER" id="PTHR19836">
    <property type="entry name" value="30S RIBOSOMAL PROTEIN S14"/>
    <property type="match status" value="1"/>
</dbReference>
<keyword evidence="5 7" id="KW-0687">Ribonucleoprotein</keyword>
<sequence>MAKKSKVVKERKRREIVEKYAEIRRELKERGDYEALRKLPRDSSPTRLKNRCEATGRPRGYLRKFKMSRIAFREYAHKGQIPGVKKSSW</sequence>
<keyword evidence="3 7" id="KW-0694">RNA-binding</keyword>
<evidence type="ECO:0000256" key="6">
    <source>
        <dbReference type="ARBA" id="ARBA00035167"/>
    </source>
</evidence>
<dbReference type="NCBIfam" id="NF006477">
    <property type="entry name" value="PRK08881.1"/>
    <property type="match status" value="1"/>
</dbReference>
<organism evidence="8 9">
    <name type="scientific">Niallia circulans</name>
    <name type="common">Bacillus circulans</name>
    <dbReference type="NCBI Taxonomy" id="1397"/>
    <lineage>
        <taxon>Bacteria</taxon>
        <taxon>Bacillati</taxon>
        <taxon>Bacillota</taxon>
        <taxon>Bacilli</taxon>
        <taxon>Bacillales</taxon>
        <taxon>Bacillaceae</taxon>
        <taxon>Niallia</taxon>
    </lineage>
</organism>